<feature type="compositionally biased region" description="Basic and acidic residues" evidence="1">
    <location>
        <begin position="83"/>
        <end position="96"/>
    </location>
</feature>
<feature type="compositionally biased region" description="Polar residues" evidence="1">
    <location>
        <begin position="139"/>
        <end position="157"/>
    </location>
</feature>
<feature type="region of interest" description="Disordered" evidence="1">
    <location>
        <begin position="19"/>
        <end position="157"/>
    </location>
</feature>
<organism evidence="2 3">
    <name type="scientific">Knipowitschia caucasica</name>
    <name type="common">Caucasian dwarf goby</name>
    <name type="synonym">Pomatoschistus caucasicus</name>
    <dbReference type="NCBI Taxonomy" id="637954"/>
    <lineage>
        <taxon>Eukaryota</taxon>
        <taxon>Metazoa</taxon>
        <taxon>Chordata</taxon>
        <taxon>Craniata</taxon>
        <taxon>Vertebrata</taxon>
        <taxon>Euteleostomi</taxon>
        <taxon>Actinopterygii</taxon>
        <taxon>Neopterygii</taxon>
        <taxon>Teleostei</taxon>
        <taxon>Neoteleostei</taxon>
        <taxon>Acanthomorphata</taxon>
        <taxon>Gobiaria</taxon>
        <taxon>Gobiiformes</taxon>
        <taxon>Gobioidei</taxon>
        <taxon>Gobiidae</taxon>
        <taxon>Gobiinae</taxon>
        <taxon>Knipowitschia</taxon>
    </lineage>
</organism>
<evidence type="ECO:0000313" key="2">
    <source>
        <dbReference type="EMBL" id="CAL1589457.1"/>
    </source>
</evidence>
<evidence type="ECO:0000313" key="3">
    <source>
        <dbReference type="Proteomes" id="UP001497482"/>
    </source>
</evidence>
<dbReference type="AlphaFoldDB" id="A0AAV2KHQ2"/>
<protein>
    <submittedName>
        <fullName evidence="2">Uncharacterized protein</fullName>
    </submittedName>
</protein>
<feature type="compositionally biased region" description="Low complexity" evidence="1">
    <location>
        <begin position="58"/>
        <end position="77"/>
    </location>
</feature>
<sequence length="157" mass="17942">MGTPEQRYTQEQRYAQLEKYRQNSEYSDRYSPQELKYTRDELKYSRDYQREEMKSRASSSSSSSSSSQPQYYSHHQSTPQLFHESERADRSDRSQDWAHATPHVSQHGGGYGRTHALRNSPTPLRRTASGGQSGEPGLSRSTSVTSHMSNGSHLSYS</sequence>
<keyword evidence="3" id="KW-1185">Reference proteome</keyword>
<gene>
    <name evidence="2" type="ORF">KC01_LOCUS19087</name>
</gene>
<proteinExistence type="predicted"/>
<name>A0AAV2KHQ2_KNICA</name>
<feature type="compositionally biased region" description="Basic and acidic residues" evidence="1">
    <location>
        <begin position="36"/>
        <end position="55"/>
    </location>
</feature>
<evidence type="ECO:0000256" key="1">
    <source>
        <dbReference type="SAM" id="MobiDB-lite"/>
    </source>
</evidence>
<accession>A0AAV2KHQ2</accession>
<dbReference type="EMBL" id="OZ035840">
    <property type="protein sequence ID" value="CAL1589457.1"/>
    <property type="molecule type" value="Genomic_DNA"/>
</dbReference>
<dbReference type="Proteomes" id="UP001497482">
    <property type="component" value="Chromosome 18"/>
</dbReference>
<reference evidence="2 3" key="1">
    <citation type="submission" date="2024-04" db="EMBL/GenBank/DDBJ databases">
        <authorList>
            <person name="Waldvogel A.-M."/>
            <person name="Schoenle A."/>
        </authorList>
    </citation>
    <scope>NUCLEOTIDE SEQUENCE [LARGE SCALE GENOMIC DNA]</scope>
</reference>
<feature type="compositionally biased region" description="Basic and acidic residues" evidence="1">
    <location>
        <begin position="19"/>
        <end position="28"/>
    </location>
</feature>